<dbReference type="SUPFAM" id="SSF52343">
    <property type="entry name" value="Ferredoxin reductase-like, C-terminal NADP-linked domain"/>
    <property type="match status" value="1"/>
</dbReference>
<feature type="transmembrane region" description="Helical" evidence="11">
    <location>
        <begin position="355"/>
        <end position="374"/>
    </location>
</feature>
<proteinExistence type="predicted"/>
<sequence length="692" mass="77449">MPKEKVDELDKKFMEMAIEQANQCIPSAGAFNVGAILLSEDGTILSLGYSRELPGNTHAEECCFIKLAQALSPSSSTHTLMEATKNGTIYSTMEPCGERLSGKKCCADRIIEAGITRVVVGVNEPPVFINETRGELKLKKAGIIYEAMEEYTGIAMPPIQARGPSRAKRTKVGLSVKFQNWYVNNGPRYFWLGAFIAVQIAYFIISYIQLAQASNLTVFRGLLQHGLMMARAAANVLNLLAGMVMFPVCRSLISFIRQSTFLGKIVPFDENINFHIAIAVSMSFWAVVHVVAHYYNYLRVEQASNRAVTADSLAFLSGPGWTGQFISVVLFLMVTSAVESVRRNGFEVFWFTHHLFILFFGGLLLHGSFCFIKADPGSADLCRGGPQFWKFFIASAVFYLAERTIREWRGRRETHISKVVQHPSRVVEVQIQKPSCHTKAGQYIFINCPELATYQWHPFTLTSSPHEEFISVHIRVVGDWTSQFAKRLGCRFGDADEKGLPAARDLPWVMVDGPYGSAAVDVFEYEVSVLVGAGIGVTPFASVLKEIWYRVHEPSAHVRLRKVYFIWTCRDKEAFEWFQDVLASLEEEGLDGFLEIHSYLTGGLKDNEAMNIIINDVVGKEDALTHLRAPTHYGRPNFDKIFQGLRVQHPGTDIGVFFCGPKALGDTIYTACNRWTESGSNGTKFFFAKENF</sequence>
<dbReference type="SUPFAM" id="SSF63380">
    <property type="entry name" value="Riboflavin synthase domain-like"/>
    <property type="match status" value="1"/>
</dbReference>
<dbReference type="GO" id="GO:0016175">
    <property type="term" value="F:superoxide-generating NAD(P)H oxidase activity"/>
    <property type="evidence" value="ECO:0007669"/>
    <property type="project" value="TreeGrafter"/>
</dbReference>
<feature type="domain" description="CMP/dCMP-type deaminase" evidence="13">
    <location>
        <begin position="8"/>
        <end position="136"/>
    </location>
</feature>
<dbReference type="PANTHER" id="PTHR11972:SF153">
    <property type="entry name" value="SUPEROXIDE-GENERATING NADPH OXIDASE HEAVY CHAIN SUBUNIT A"/>
    <property type="match status" value="1"/>
</dbReference>
<feature type="transmembrane region" description="Helical" evidence="11">
    <location>
        <begin position="189"/>
        <end position="208"/>
    </location>
</feature>
<keyword evidence="9" id="KW-0813">Transport</keyword>
<evidence type="ECO:0000256" key="10">
    <source>
        <dbReference type="ARBA" id="ARBA00023136"/>
    </source>
</evidence>
<dbReference type="InterPro" id="IPR050369">
    <property type="entry name" value="RBOH/FRE"/>
</dbReference>
<dbReference type="InterPro" id="IPR017938">
    <property type="entry name" value="Riboflavin_synthase-like_b-brl"/>
</dbReference>
<dbReference type="EMBL" id="QEAM01000389">
    <property type="protein sequence ID" value="TPX40408.1"/>
    <property type="molecule type" value="Genomic_DNA"/>
</dbReference>
<dbReference type="GO" id="GO:0042554">
    <property type="term" value="P:superoxide anion generation"/>
    <property type="evidence" value="ECO:0007669"/>
    <property type="project" value="TreeGrafter"/>
</dbReference>
<keyword evidence="7" id="KW-0560">Oxidoreductase</keyword>
<evidence type="ECO:0000256" key="7">
    <source>
        <dbReference type="ARBA" id="ARBA00023002"/>
    </source>
</evidence>
<accession>A0A507CKZ4</accession>
<dbReference type="GO" id="GO:0043020">
    <property type="term" value="C:NADPH oxidase complex"/>
    <property type="evidence" value="ECO:0007669"/>
    <property type="project" value="TreeGrafter"/>
</dbReference>
<dbReference type="SFLD" id="SFLDG01168">
    <property type="entry name" value="Ferric_reductase_subgroup_(FRE"/>
    <property type="match status" value="1"/>
</dbReference>
<evidence type="ECO:0000256" key="6">
    <source>
        <dbReference type="ARBA" id="ARBA00022989"/>
    </source>
</evidence>
<evidence type="ECO:0000256" key="1">
    <source>
        <dbReference type="ARBA" id="ARBA00004141"/>
    </source>
</evidence>
<dbReference type="GO" id="GO:0006952">
    <property type="term" value="P:defense response"/>
    <property type="evidence" value="ECO:0007669"/>
    <property type="project" value="TreeGrafter"/>
</dbReference>
<dbReference type="GO" id="GO:0006811">
    <property type="term" value="P:monoatomic ion transport"/>
    <property type="evidence" value="ECO:0007669"/>
    <property type="project" value="UniProtKB-KW"/>
</dbReference>
<dbReference type="InterPro" id="IPR017927">
    <property type="entry name" value="FAD-bd_FR_type"/>
</dbReference>
<dbReference type="Pfam" id="PF01794">
    <property type="entry name" value="Ferric_reduct"/>
    <property type="match status" value="1"/>
</dbReference>
<feature type="transmembrane region" description="Helical" evidence="11">
    <location>
        <begin position="274"/>
        <end position="295"/>
    </location>
</feature>
<dbReference type="Proteomes" id="UP000320475">
    <property type="component" value="Unassembled WGS sequence"/>
</dbReference>
<keyword evidence="3 11" id="KW-0812">Transmembrane</keyword>
<dbReference type="Pfam" id="PF08030">
    <property type="entry name" value="NAD_binding_6"/>
    <property type="match status" value="1"/>
</dbReference>
<keyword evidence="6 11" id="KW-1133">Transmembrane helix</keyword>
<evidence type="ECO:0008006" key="16">
    <source>
        <dbReference type="Google" id="ProtNLM"/>
    </source>
</evidence>
<comment type="caution">
    <text evidence="14">The sequence shown here is derived from an EMBL/GenBank/DDBJ whole genome shotgun (WGS) entry which is preliminary data.</text>
</comment>
<dbReference type="PANTHER" id="PTHR11972">
    <property type="entry name" value="NADPH OXIDASE"/>
    <property type="match status" value="1"/>
</dbReference>
<evidence type="ECO:0000256" key="9">
    <source>
        <dbReference type="ARBA" id="ARBA00023065"/>
    </source>
</evidence>
<dbReference type="SFLD" id="SFLDG01169">
    <property type="entry name" value="NADPH_oxidase_subgroup_(NOX)"/>
    <property type="match status" value="1"/>
</dbReference>
<dbReference type="InterPro" id="IPR013130">
    <property type="entry name" value="Fe3_Rdtase_TM_dom"/>
</dbReference>
<dbReference type="InterPro" id="IPR039261">
    <property type="entry name" value="FNR_nucleotide-bd"/>
</dbReference>
<protein>
    <recommendedName>
        <fullName evidence="16">FAD-binding FR-type domain-containing protein</fullName>
    </recommendedName>
</protein>
<dbReference type="InterPro" id="IPR002125">
    <property type="entry name" value="CMP_dCMP_dom"/>
</dbReference>
<dbReference type="VEuPathDB" id="FungiDB:SeMB42_g07145"/>
<evidence type="ECO:0000256" key="11">
    <source>
        <dbReference type="SAM" id="Phobius"/>
    </source>
</evidence>
<evidence type="ECO:0000313" key="15">
    <source>
        <dbReference type="Proteomes" id="UP000320475"/>
    </source>
</evidence>
<evidence type="ECO:0000259" key="12">
    <source>
        <dbReference type="PROSITE" id="PS51384"/>
    </source>
</evidence>
<dbReference type="SFLD" id="SFLDS00052">
    <property type="entry name" value="Ferric_Reductase_Domain"/>
    <property type="match status" value="1"/>
</dbReference>
<name>A0A507CKZ4_9FUNG</name>
<dbReference type="Gene3D" id="3.40.140.10">
    <property type="entry name" value="Cytidine Deaminase, domain 2"/>
    <property type="match status" value="1"/>
</dbReference>
<feature type="domain" description="FAD-binding FR-type" evidence="12">
    <location>
        <begin position="409"/>
        <end position="521"/>
    </location>
</feature>
<dbReference type="AlphaFoldDB" id="A0A507CKZ4"/>
<keyword evidence="5" id="KW-0249">Electron transport</keyword>
<feature type="transmembrane region" description="Helical" evidence="11">
    <location>
        <begin position="315"/>
        <end position="334"/>
    </location>
</feature>
<keyword evidence="10 11" id="KW-0472">Membrane</keyword>
<comment type="subcellular location">
    <subcellularLocation>
        <location evidence="1">Membrane</location>
        <topology evidence="1">Multi-pass membrane protein</topology>
    </subcellularLocation>
</comment>
<organism evidence="14 15">
    <name type="scientific">Synchytrium endobioticum</name>
    <dbReference type="NCBI Taxonomy" id="286115"/>
    <lineage>
        <taxon>Eukaryota</taxon>
        <taxon>Fungi</taxon>
        <taxon>Fungi incertae sedis</taxon>
        <taxon>Chytridiomycota</taxon>
        <taxon>Chytridiomycota incertae sedis</taxon>
        <taxon>Chytridiomycetes</taxon>
        <taxon>Synchytriales</taxon>
        <taxon>Synchytriaceae</taxon>
        <taxon>Synchytrium</taxon>
    </lineage>
</organism>
<evidence type="ECO:0000256" key="5">
    <source>
        <dbReference type="ARBA" id="ARBA00022982"/>
    </source>
</evidence>
<keyword evidence="4" id="KW-0479">Metal-binding</keyword>
<dbReference type="CDD" id="cd06186">
    <property type="entry name" value="NOX_Duox_like_FAD_NADP"/>
    <property type="match status" value="1"/>
</dbReference>
<dbReference type="OrthoDB" id="167398at2759"/>
<dbReference type="Pfam" id="PF08022">
    <property type="entry name" value="FAD_binding_8"/>
    <property type="match status" value="1"/>
</dbReference>
<dbReference type="PROSITE" id="PS51384">
    <property type="entry name" value="FAD_FR"/>
    <property type="match status" value="1"/>
</dbReference>
<dbReference type="InterPro" id="IPR013112">
    <property type="entry name" value="FAD-bd_8"/>
</dbReference>
<keyword evidence="9" id="KW-0406">Ion transport</keyword>
<dbReference type="InterPro" id="IPR016193">
    <property type="entry name" value="Cytidine_deaminase-like"/>
</dbReference>
<gene>
    <name evidence="14" type="ORF">SeLEV6574_g06623</name>
</gene>
<dbReference type="GO" id="GO:0046872">
    <property type="term" value="F:metal ion binding"/>
    <property type="evidence" value="ECO:0007669"/>
    <property type="project" value="UniProtKB-KW"/>
</dbReference>
<dbReference type="GO" id="GO:0006139">
    <property type="term" value="P:nucleobase-containing compound metabolic process"/>
    <property type="evidence" value="ECO:0007669"/>
    <property type="project" value="UniProtKB-ARBA"/>
</dbReference>
<evidence type="ECO:0000256" key="2">
    <source>
        <dbReference type="ARBA" id="ARBA00022617"/>
    </source>
</evidence>
<dbReference type="InterPro" id="IPR013121">
    <property type="entry name" value="Fe_red_NAD-bd_6"/>
</dbReference>
<dbReference type="Pfam" id="PF18785">
    <property type="entry name" value="Inv-AAD"/>
    <property type="match status" value="1"/>
</dbReference>
<reference evidence="14 15" key="1">
    <citation type="journal article" date="2019" name="Sci. Rep.">
        <title>Comparative genomics of chytrid fungi reveal insights into the obligate biotrophic and pathogenic lifestyle of Synchytrium endobioticum.</title>
        <authorList>
            <person name="van de Vossenberg B.T.L.H."/>
            <person name="Warris S."/>
            <person name="Nguyen H.D.T."/>
            <person name="van Gent-Pelzer M.P.E."/>
            <person name="Joly D.L."/>
            <person name="van de Geest H.C."/>
            <person name="Bonants P.J.M."/>
            <person name="Smith D.S."/>
            <person name="Levesque C.A."/>
            <person name="van der Lee T.A.J."/>
        </authorList>
    </citation>
    <scope>NUCLEOTIDE SEQUENCE [LARGE SCALE GENOMIC DNA]</scope>
    <source>
        <strain evidence="14 15">LEV6574</strain>
    </source>
</reference>
<dbReference type="PROSITE" id="PS51747">
    <property type="entry name" value="CYT_DCMP_DEAMINASES_2"/>
    <property type="match status" value="1"/>
</dbReference>
<evidence type="ECO:0000256" key="3">
    <source>
        <dbReference type="ARBA" id="ARBA00022692"/>
    </source>
</evidence>
<keyword evidence="8" id="KW-0408">Iron</keyword>
<feature type="transmembrane region" description="Helical" evidence="11">
    <location>
        <begin position="228"/>
        <end position="253"/>
    </location>
</feature>
<dbReference type="Gene3D" id="3.40.50.80">
    <property type="entry name" value="Nucleotide-binding domain of ferredoxin-NADP reductase (FNR) module"/>
    <property type="match status" value="1"/>
</dbReference>
<dbReference type="FunFam" id="3.40.50.80:FF:000004">
    <property type="entry name" value="NADPH oxidase isoform 2"/>
    <property type="match status" value="1"/>
</dbReference>
<dbReference type="SUPFAM" id="SSF53927">
    <property type="entry name" value="Cytidine deaminase-like"/>
    <property type="match status" value="1"/>
</dbReference>
<evidence type="ECO:0000256" key="4">
    <source>
        <dbReference type="ARBA" id="ARBA00022723"/>
    </source>
</evidence>
<keyword evidence="2" id="KW-0349">Heme</keyword>
<evidence type="ECO:0000256" key="8">
    <source>
        <dbReference type="ARBA" id="ARBA00023004"/>
    </source>
</evidence>
<evidence type="ECO:0000313" key="14">
    <source>
        <dbReference type="EMBL" id="TPX40408.1"/>
    </source>
</evidence>
<dbReference type="Gene3D" id="2.40.30.10">
    <property type="entry name" value="Translation factors"/>
    <property type="match status" value="1"/>
</dbReference>
<evidence type="ECO:0000259" key="13">
    <source>
        <dbReference type="PROSITE" id="PS51747"/>
    </source>
</evidence>